<reference evidence="1 2" key="1">
    <citation type="journal article" date="2021" name="Front. Microbiol.">
        <title>Comprehensive Comparative Genomics and Phenotyping of Methylobacterium Species.</title>
        <authorList>
            <person name="Alessa O."/>
            <person name="Ogura Y."/>
            <person name="Fujitani Y."/>
            <person name="Takami H."/>
            <person name="Hayashi T."/>
            <person name="Sahin N."/>
            <person name="Tani A."/>
        </authorList>
    </citation>
    <scope>NUCLEOTIDE SEQUENCE [LARGE SCALE GENOMIC DNA]</scope>
    <source>
        <strain evidence="1 2">DSM 23679</strain>
    </source>
</reference>
<proteinExistence type="predicted"/>
<protein>
    <submittedName>
        <fullName evidence="1">Uncharacterized protein</fullName>
    </submittedName>
</protein>
<organism evidence="1 2">
    <name type="scientific">Methylobacterium cerastii</name>
    <dbReference type="NCBI Taxonomy" id="932741"/>
    <lineage>
        <taxon>Bacteria</taxon>
        <taxon>Pseudomonadati</taxon>
        <taxon>Pseudomonadota</taxon>
        <taxon>Alphaproteobacteria</taxon>
        <taxon>Hyphomicrobiales</taxon>
        <taxon>Methylobacteriaceae</taxon>
        <taxon>Methylobacterium</taxon>
    </lineage>
</organism>
<dbReference type="Proteomes" id="UP001055117">
    <property type="component" value="Unassembled WGS sequence"/>
</dbReference>
<accession>A0ABQ4QH87</accession>
<dbReference type="RefSeq" id="WP_238272140.1">
    <property type="nucleotide sequence ID" value="NZ_BPQG01000030.1"/>
</dbReference>
<evidence type="ECO:0000313" key="1">
    <source>
        <dbReference type="EMBL" id="GJD44215.1"/>
    </source>
</evidence>
<name>A0ABQ4QH87_9HYPH</name>
<gene>
    <name evidence="1" type="ORF">AFCDBAGC_2081</name>
</gene>
<comment type="caution">
    <text evidence="1">The sequence shown here is derived from an EMBL/GenBank/DDBJ whole genome shotgun (WGS) entry which is preliminary data.</text>
</comment>
<dbReference type="EMBL" id="BPQG01000030">
    <property type="protein sequence ID" value="GJD44215.1"/>
    <property type="molecule type" value="Genomic_DNA"/>
</dbReference>
<keyword evidence="2" id="KW-1185">Reference proteome</keyword>
<sequence>MHLPLDMRATLLVASLDVIAEEIEAVRRGRPVSPILEGVLAEAQGSARILAEELHPAQAVAVGERRPAAPAVAPAREFSGNVVQLRPRRT</sequence>
<evidence type="ECO:0000313" key="2">
    <source>
        <dbReference type="Proteomes" id="UP001055117"/>
    </source>
</evidence>